<name>A0A454CP83_VIBHA</name>
<gene>
    <name evidence="1" type="ORF">VCHENC02_5873B</name>
</gene>
<sequence length="20" mass="2291">ISQKVWSLIFTDVVESKPLT</sequence>
<accession>A0A454CP83</accession>
<dbReference type="EMBL" id="AJSR01002630">
    <property type="protein sequence ID" value="EKM28204.1"/>
    <property type="molecule type" value="Genomic_DNA"/>
</dbReference>
<comment type="caution">
    <text evidence="1">The sequence shown here is derived from an EMBL/GenBank/DDBJ whole genome shotgun (WGS) entry which is preliminary data.</text>
</comment>
<dbReference type="Proteomes" id="UP000008367">
    <property type="component" value="Unassembled WGS sequence"/>
</dbReference>
<proteinExistence type="predicted"/>
<dbReference type="AlphaFoldDB" id="A0A454CP83"/>
<evidence type="ECO:0000313" key="1">
    <source>
        <dbReference type="EMBL" id="EKM28204.1"/>
    </source>
</evidence>
<feature type="non-terminal residue" evidence="1">
    <location>
        <position position="1"/>
    </location>
</feature>
<reference evidence="1 2" key="1">
    <citation type="submission" date="2012-10" db="EMBL/GenBank/DDBJ databases">
        <title>Genome sequence of Vibrio Cholerae HENC-02.</title>
        <authorList>
            <person name="Eppinger M."/>
            <person name="Hasan N.A."/>
            <person name="Sengamalay N."/>
            <person name="Hine E."/>
            <person name="Su Q."/>
            <person name="Daugherty S.C."/>
            <person name="Young S."/>
            <person name="Sadzewicz L."/>
            <person name="Tallon L."/>
            <person name="Cebula T.A."/>
            <person name="Ravel J."/>
            <person name="Colwell R.R."/>
        </authorList>
    </citation>
    <scope>NUCLEOTIDE SEQUENCE [LARGE SCALE GENOMIC DNA]</scope>
    <source>
        <strain evidence="1 2">HENC-02</strain>
    </source>
</reference>
<protein>
    <submittedName>
        <fullName evidence="1">Sigma-70 region 2 family protein</fullName>
    </submittedName>
</protein>
<organism evidence="1 2">
    <name type="scientific">Vibrio harveyi</name>
    <name type="common">Beneckea harveyi</name>
    <dbReference type="NCBI Taxonomy" id="669"/>
    <lineage>
        <taxon>Bacteria</taxon>
        <taxon>Pseudomonadati</taxon>
        <taxon>Pseudomonadota</taxon>
        <taxon>Gammaproteobacteria</taxon>
        <taxon>Vibrionales</taxon>
        <taxon>Vibrionaceae</taxon>
        <taxon>Vibrio</taxon>
    </lineage>
</organism>
<evidence type="ECO:0000313" key="2">
    <source>
        <dbReference type="Proteomes" id="UP000008367"/>
    </source>
</evidence>